<accession>A0A4D9D8W3</accession>
<dbReference type="InterPro" id="IPR006571">
    <property type="entry name" value="TLDc_dom"/>
</dbReference>
<comment type="caution">
    <text evidence="3">The sequence shown here is derived from an EMBL/GenBank/DDBJ whole genome shotgun (WGS) entry which is preliminary data.</text>
</comment>
<dbReference type="Pfam" id="PF07534">
    <property type="entry name" value="TLD"/>
    <property type="match status" value="1"/>
</dbReference>
<dbReference type="PANTHER" id="PTHR23354">
    <property type="entry name" value="NUCLEOLAR PROTEIN 7/ESTROGEN RECEPTOR COACTIVATOR-RELATED"/>
    <property type="match status" value="1"/>
</dbReference>
<organism evidence="3 4">
    <name type="scientific">Nannochloropsis salina CCMP1776</name>
    <dbReference type="NCBI Taxonomy" id="1027361"/>
    <lineage>
        <taxon>Eukaryota</taxon>
        <taxon>Sar</taxon>
        <taxon>Stramenopiles</taxon>
        <taxon>Ochrophyta</taxon>
        <taxon>Eustigmatophyceae</taxon>
        <taxon>Eustigmatales</taxon>
        <taxon>Monodopsidaceae</taxon>
        <taxon>Microchloropsis</taxon>
        <taxon>Microchloropsis salina</taxon>
    </lineage>
</organism>
<dbReference type="Proteomes" id="UP000355283">
    <property type="component" value="Unassembled WGS sequence"/>
</dbReference>
<gene>
    <name evidence="3" type="ORF">NSK_001106</name>
</gene>
<feature type="region of interest" description="Disordered" evidence="1">
    <location>
        <begin position="1"/>
        <end position="31"/>
    </location>
</feature>
<dbReference type="PROSITE" id="PS51886">
    <property type="entry name" value="TLDC"/>
    <property type="match status" value="1"/>
</dbReference>
<sequence length="522" mass="59730">MSDFSPSSSPRNATAERQADHQTPSPPPDFVVATEKTIKRWLETSALRPKLFHAPERQSDRHYYHAHNEILSPEKAHRQYMLVKDDLTKKDPEWQDDLPLFGAAAPSFHDHPLTREQEAASRRVLCVLGYTCEIDFCPLLLDLVPLLMVFLPEAVVYAVVHNMHLHRPFYFGIGHRYFLAVMAAFRDYMHRYFPATAAHMAAVGADTEDWLGLIFYRFLIPLVGHRHLLQLLELYLEDGVCFFFRFMLALFKEIKWRLKAMLLESGAMWWGQIADFTFSIDFDVKQGLTTVLTHYGTHVKRSNLDRLLAVRMSDPMERELIVKQDIEPLRLHGTTKGADGDVSILHNKRTYLKLIASFLPHHQRHRPLKMLFSSERHGRSLDTLYRACRNQQPCIILIEELRHEHVIGAFCPDPIHPEKAVSGTGAAFLFRLTRPAVRYAWVGDSTRALEERDIFQLATPHFFALGMSNDSDHPGLLIDADLDTGSSQQSKTFANLPLCGSGSEKFSIKRVEVLVLMTPAHS</sequence>
<dbReference type="OrthoDB" id="26679at2759"/>
<protein>
    <recommendedName>
        <fullName evidence="2">TLDc domain-containing protein</fullName>
    </recommendedName>
</protein>
<feature type="domain" description="TLDc" evidence="2">
    <location>
        <begin position="343"/>
        <end position="517"/>
    </location>
</feature>
<dbReference type="SMART" id="SM00584">
    <property type="entry name" value="TLDc"/>
    <property type="match status" value="1"/>
</dbReference>
<evidence type="ECO:0000313" key="3">
    <source>
        <dbReference type="EMBL" id="TFJ87756.1"/>
    </source>
</evidence>
<dbReference type="EMBL" id="SDOX01000005">
    <property type="protein sequence ID" value="TFJ87756.1"/>
    <property type="molecule type" value="Genomic_DNA"/>
</dbReference>
<evidence type="ECO:0000256" key="1">
    <source>
        <dbReference type="SAM" id="MobiDB-lite"/>
    </source>
</evidence>
<dbReference type="AlphaFoldDB" id="A0A4D9D8W3"/>
<reference evidence="3 4" key="1">
    <citation type="submission" date="2019-01" db="EMBL/GenBank/DDBJ databases">
        <title>Nuclear Genome Assembly of the Microalgal Biofuel strain Nannochloropsis salina CCMP1776.</title>
        <authorList>
            <person name="Hovde B."/>
        </authorList>
    </citation>
    <scope>NUCLEOTIDE SEQUENCE [LARGE SCALE GENOMIC DNA]</scope>
    <source>
        <strain evidence="3 4">CCMP1776</strain>
    </source>
</reference>
<name>A0A4D9D8W3_9STRA</name>
<evidence type="ECO:0000313" key="4">
    <source>
        <dbReference type="Proteomes" id="UP000355283"/>
    </source>
</evidence>
<feature type="compositionally biased region" description="Polar residues" evidence="1">
    <location>
        <begin position="1"/>
        <end position="12"/>
    </location>
</feature>
<evidence type="ECO:0000259" key="2">
    <source>
        <dbReference type="PROSITE" id="PS51886"/>
    </source>
</evidence>
<keyword evidence="4" id="KW-1185">Reference proteome</keyword>
<proteinExistence type="predicted"/>